<reference evidence="4" key="1">
    <citation type="submission" date="2016-10" db="EMBL/GenBank/DDBJ databases">
        <authorList>
            <person name="Varghese N."/>
            <person name="Submissions S."/>
        </authorList>
    </citation>
    <scope>NUCLEOTIDE SEQUENCE [LARGE SCALE GENOMIC DNA]</scope>
    <source>
        <strain evidence="4">CGMCC 1.11022</strain>
    </source>
</reference>
<dbReference type="RefSeq" id="WP_091591704.1">
    <property type="nucleotide sequence ID" value="NZ_FNEE01000002.1"/>
</dbReference>
<feature type="transmembrane region" description="Helical" evidence="1">
    <location>
        <begin position="112"/>
        <end position="129"/>
    </location>
</feature>
<dbReference type="AlphaFoldDB" id="A0A1G8MXQ2"/>
<sequence length="254" mass="27521">MVSTTLERPDKFRIGRVFNDSFAVISRNIVLCLGLAVLFSGLPTLLYQLWLWKWASGTETGAPEFSAQRVIVTILVVLASMVLAAILQATLVRAAIEDLNGKRPSMGDSLKMAISLLLPVIGIAVLVSLGAGLGFMLLIVPGIILWLRWSVAVPVLVQERRGVFGSMKRSRELTKGSRWALFGFWIVLIIAVIVIQLVLSQVVMVFGVTTALILDALVTSVVSVVTSVAPAVSYVELRQVKEGTSVDELAEIFS</sequence>
<feature type="transmembrane region" description="Helical" evidence="1">
    <location>
        <begin position="135"/>
        <end position="157"/>
    </location>
</feature>
<gene>
    <name evidence="3" type="ORF">SAMN05428953_102716</name>
</gene>
<dbReference type="Pfam" id="PF10110">
    <property type="entry name" value="GPDPase_memb"/>
    <property type="match status" value="1"/>
</dbReference>
<evidence type="ECO:0000313" key="4">
    <source>
        <dbReference type="Proteomes" id="UP000198894"/>
    </source>
</evidence>
<organism evidence="3 4">
    <name type="scientific">Mesorhizobium muleiense</name>
    <dbReference type="NCBI Taxonomy" id="1004279"/>
    <lineage>
        <taxon>Bacteria</taxon>
        <taxon>Pseudomonadati</taxon>
        <taxon>Pseudomonadota</taxon>
        <taxon>Alphaproteobacteria</taxon>
        <taxon>Hyphomicrobiales</taxon>
        <taxon>Phyllobacteriaceae</taxon>
        <taxon>Mesorhizobium</taxon>
    </lineage>
</organism>
<keyword evidence="1" id="KW-0812">Transmembrane</keyword>
<keyword evidence="1" id="KW-1133">Transmembrane helix</keyword>
<feature type="transmembrane region" description="Helical" evidence="1">
    <location>
        <begin position="205"/>
        <end position="232"/>
    </location>
</feature>
<feature type="transmembrane region" description="Helical" evidence="1">
    <location>
        <begin position="178"/>
        <end position="199"/>
    </location>
</feature>
<dbReference type="EMBL" id="FNEE01000002">
    <property type="protein sequence ID" value="SDI72761.1"/>
    <property type="molecule type" value="Genomic_DNA"/>
</dbReference>
<accession>A0A1G8MXQ2</accession>
<feature type="domain" description="Glycerophosphoryl diester phosphodiesterase membrane" evidence="2">
    <location>
        <begin position="133"/>
        <end position="221"/>
    </location>
</feature>
<feature type="transmembrane region" description="Helical" evidence="1">
    <location>
        <begin position="70"/>
        <end position="91"/>
    </location>
</feature>
<name>A0A1G8MXQ2_9HYPH</name>
<evidence type="ECO:0000313" key="3">
    <source>
        <dbReference type="EMBL" id="SDI72761.1"/>
    </source>
</evidence>
<keyword evidence="1" id="KW-0472">Membrane</keyword>
<evidence type="ECO:0000256" key="1">
    <source>
        <dbReference type="SAM" id="Phobius"/>
    </source>
</evidence>
<evidence type="ECO:0000259" key="2">
    <source>
        <dbReference type="Pfam" id="PF10110"/>
    </source>
</evidence>
<feature type="transmembrane region" description="Helical" evidence="1">
    <location>
        <begin position="29"/>
        <end position="50"/>
    </location>
</feature>
<protein>
    <submittedName>
        <fullName evidence="3">Membrane domain of glycerophosphoryl diester phosphodiesterase</fullName>
    </submittedName>
</protein>
<proteinExistence type="predicted"/>
<dbReference type="Proteomes" id="UP000198894">
    <property type="component" value="Unassembled WGS sequence"/>
</dbReference>
<keyword evidence="4" id="KW-1185">Reference proteome</keyword>
<dbReference type="InterPro" id="IPR018476">
    <property type="entry name" value="GlyceroP-diester-Pdiesterase_M"/>
</dbReference>